<organism evidence="2 3">
    <name type="scientific">Perkinsus chesapeaki</name>
    <name type="common">Clam parasite</name>
    <name type="synonym">Perkinsus andrewsi</name>
    <dbReference type="NCBI Taxonomy" id="330153"/>
    <lineage>
        <taxon>Eukaryota</taxon>
        <taxon>Sar</taxon>
        <taxon>Alveolata</taxon>
        <taxon>Perkinsozoa</taxon>
        <taxon>Perkinsea</taxon>
        <taxon>Perkinsida</taxon>
        <taxon>Perkinsidae</taxon>
        <taxon>Perkinsus</taxon>
    </lineage>
</organism>
<evidence type="ECO:0000313" key="3">
    <source>
        <dbReference type="Proteomes" id="UP000591131"/>
    </source>
</evidence>
<dbReference type="AlphaFoldDB" id="A0A7J6KL02"/>
<gene>
    <name evidence="2" type="ORF">FOL47_004176</name>
</gene>
<dbReference type="Proteomes" id="UP000591131">
    <property type="component" value="Unassembled WGS sequence"/>
</dbReference>
<name>A0A7J6KL02_PERCH</name>
<dbReference type="EMBL" id="JAAPAO010002398">
    <property type="protein sequence ID" value="KAF4647747.1"/>
    <property type="molecule type" value="Genomic_DNA"/>
</dbReference>
<feature type="region of interest" description="Disordered" evidence="1">
    <location>
        <begin position="50"/>
        <end position="127"/>
    </location>
</feature>
<protein>
    <submittedName>
        <fullName evidence="2">Uncharacterized protein</fullName>
    </submittedName>
</protein>
<feature type="compositionally biased region" description="Polar residues" evidence="1">
    <location>
        <begin position="55"/>
        <end position="78"/>
    </location>
</feature>
<evidence type="ECO:0000256" key="1">
    <source>
        <dbReference type="SAM" id="MobiDB-lite"/>
    </source>
</evidence>
<accession>A0A7J6KL02</accession>
<feature type="non-terminal residue" evidence="2">
    <location>
        <position position="1"/>
    </location>
</feature>
<reference evidence="2 3" key="1">
    <citation type="submission" date="2020-04" db="EMBL/GenBank/DDBJ databases">
        <title>Perkinsus chesapeaki whole genome sequence.</title>
        <authorList>
            <person name="Bogema D.R."/>
        </authorList>
    </citation>
    <scope>NUCLEOTIDE SEQUENCE [LARGE SCALE GENOMIC DNA]</scope>
    <source>
        <strain evidence="2">ATCC PRA-425</strain>
    </source>
</reference>
<comment type="caution">
    <text evidence="2">The sequence shown here is derived from an EMBL/GenBank/DDBJ whole genome shotgun (WGS) entry which is preliminary data.</text>
</comment>
<feature type="non-terminal residue" evidence="2">
    <location>
        <position position="127"/>
    </location>
</feature>
<feature type="compositionally biased region" description="Basic and acidic residues" evidence="1">
    <location>
        <begin position="87"/>
        <end position="99"/>
    </location>
</feature>
<sequence>WYGTYSAALYDQTHGSAVAASVRSGASPDASELGSADAMLIVDCRAQMDRALRGRSSSQAPSSGRQGTSRDGSPLNLSATTTTARRTPAESKSTADSRRNGPQLLDPRSSSGKLGSLRPDPFDQPQR</sequence>
<evidence type="ECO:0000313" key="2">
    <source>
        <dbReference type="EMBL" id="KAF4647747.1"/>
    </source>
</evidence>
<proteinExistence type="predicted"/>
<keyword evidence="3" id="KW-1185">Reference proteome</keyword>